<organism evidence="2 3">
    <name type="scientific">Cylindrotheca closterium</name>
    <dbReference type="NCBI Taxonomy" id="2856"/>
    <lineage>
        <taxon>Eukaryota</taxon>
        <taxon>Sar</taxon>
        <taxon>Stramenopiles</taxon>
        <taxon>Ochrophyta</taxon>
        <taxon>Bacillariophyta</taxon>
        <taxon>Bacillariophyceae</taxon>
        <taxon>Bacillariophycidae</taxon>
        <taxon>Bacillariales</taxon>
        <taxon>Bacillariaceae</taxon>
        <taxon>Cylindrotheca</taxon>
    </lineage>
</organism>
<proteinExistence type="predicted"/>
<feature type="region of interest" description="Disordered" evidence="1">
    <location>
        <begin position="66"/>
        <end position="91"/>
    </location>
</feature>
<gene>
    <name evidence="2" type="ORF">CYCCA115_LOCUS16838</name>
</gene>
<dbReference type="AlphaFoldDB" id="A0AAD2JKM3"/>
<evidence type="ECO:0000313" key="2">
    <source>
        <dbReference type="EMBL" id="CAJ1957696.1"/>
    </source>
</evidence>
<sequence>MQPFNMRKAATVKETTMVLVVFLGMSLMLKSHNRIPLDNFGNDSNACGQTQPSSTQIPLFNNHSLADVSSKKNDDDKKGDGTTEQERGALFSGNKALTNKLDASIMITSNLIPTHPHIGMLEDTIFSLHRFLKGIPFDTPIYVIVDGLRPKEFNENNWERRTNYIQNVREHNFAPFTNVQVVPMEDHRFLAGCVKFALENNIETEFLYIIQHDLPFCREVDHWRLLKTMREHPDVLFNVRFRYNNKVSTTGSHCKSYKNMSDFPKEDFNGLSFFWTNFFSDNNHLTTKRYYRYLLSNFKHYRRSMENLISWKSRYNCTYMGQQIYGRRDDGETHICHLNGRQAFGKKVDKTRSAEQSILCRNLIYGEMTGLTKSQDDA</sequence>
<evidence type="ECO:0000313" key="3">
    <source>
        <dbReference type="Proteomes" id="UP001295423"/>
    </source>
</evidence>
<dbReference type="Proteomes" id="UP001295423">
    <property type="component" value="Unassembled WGS sequence"/>
</dbReference>
<keyword evidence="3" id="KW-1185">Reference proteome</keyword>
<feature type="compositionally biased region" description="Basic and acidic residues" evidence="1">
    <location>
        <begin position="69"/>
        <end position="87"/>
    </location>
</feature>
<accession>A0AAD2JKM3</accession>
<protein>
    <submittedName>
        <fullName evidence="2">Uncharacterized protein</fullName>
    </submittedName>
</protein>
<evidence type="ECO:0000256" key="1">
    <source>
        <dbReference type="SAM" id="MobiDB-lite"/>
    </source>
</evidence>
<name>A0AAD2JKM3_9STRA</name>
<reference evidence="2" key="1">
    <citation type="submission" date="2023-08" db="EMBL/GenBank/DDBJ databases">
        <authorList>
            <person name="Audoor S."/>
            <person name="Bilcke G."/>
        </authorList>
    </citation>
    <scope>NUCLEOTIDE SEQUENCE</scope>
</reference>
<dbReference type="EMBL" id="CAKOGP040001949">
    <property type="protein sequence ID" value="CAJ1957696.1"/>
    <property type="molecule type" value="Genomic_DNA"/>
</dbReference>
<comment type="caution">
    <text evidence="2">The sequence shown here is derived from an EMBL/GenBank/DDBJ whole genome shotgun (WGS) entry which is preliminary data.</text>
</comment>